<evidence type="ECO:0000313" key="3">
    <source>
        <dbReference type="Proteomes" id="UP000663860"/>
    </source>
</evidence>
<name>A0A815EL67_9BILA</name>
<dbReference type="Proteomes" id="UP000663868">
    <property type="component" value="Unassembled WGS sequence"/>
</dbReference>
<sequence>MILAAAACAAAGISYILNDDNDEQVTHTKYETVTVSSTIIDKQGIVKYVLYPKLINPYLFLNHEQKSTVILINKSKCNEFKLPIYTRQQINNSIFKQELSLIFFWSIPLKARVLQTLAKPCSVTENRNPLKQNLMQISVGIQNNINLSHIPSEIVLSNYDQYSYQLNRRENVFTSNKEECDATLDSLSCNPMINDNIIPTGILKKTNQDRFCSNEILDLDRENKMRNMVLKNVNLCVENLSKILSESCSNDQEQLTTLENVSSIISTTKTNNKQKLSSIEDSCENIYPKLFKHEENHDTTQFQSNNHHNDIGFNERSSDGIILQRGKQFGIALGEPMIRKNNENENFDINSSHSIDELNRLLTETNCLLMQQYEIETIEDLIRLFLGQGQYHFTDLMINSFKVDPLIVEQLNIILLKWVKTLT</sequence>
<protein>
    <submittedName>
        <fullName evidence="1">Uncharacterized protein</fullName>
    </submittedName>
</protein>
<proteinExistence type="predicted"/>
<gene>
    <name evidence="1" type="ORF">IZO911_LOCUS34439</name>
    <name evidence="2" type="ORF">KXQ929_LOCUS20282</name>
</gene>
<organism evidence="1 3">
    <name type="scientific">Adineta steineri</name>
    <dbReference type="NCBI Taxonomy" id="433720"/>
    <lineage>
        <taxon>Eukaryota</taxon>
        <taxon>Metazoa</taxon>
        <taxon>Spiralia</taxon>
        <taxon>Gnathifera</taxon>
        <taxon>Rotifera</taxon>
        <taxon>Eurotatoria</taxon>
        <taxon>Bdelloidea</taxon>
        <taxon>Adinetida</taxon>
        <taxon>Adinetidae</taxon>
        <taxon>Adineta</taxon>
    </lineage>
</organism>
<dbReference type="Proteomes" id="UP000663860">
    <property type="component" value="Unassembled WGS sequence"/>
</dbReference>
<dbReference type="EMBL" id="CAJOBB010001417">
    <property type="protein sequence ID" value="CAF3854342.1"/>
    <property type="molecule type" value="Genomic_DNA"/>
</dbReference>
<dbReference type="EMBL" id="CAJNOE010000680">
    <property type="protein sequence ID" value="CAF1308002.1"/>
    <property type="molecule type" value="Genomic_DNA"/>
</dbReference>
<comment type="caution">
    <text evidence="1">The sequence shown here is derived from an EMBL/GenBank/DDBJ whole genome shotgun (WGS) entry which is preliminary data.</text>
</comment>
<dbReference type="AlphaFoldDB" id="A0A815EL67"/>
<accession>A0A815EL67</accession>
<evidence type="ECO:0000313" key="2">
    <source>
        <dbReference type="EMBL" id="CAF3854342.1"/>
    </source>
</evidence>
<reference evidence="1" key="1">
    <citation type="submission" date="2021-02" db="EMBL/GenBank/DDBJ databases">
        <authorList>
            <person name="Nowell W R."/>
        </authorList>
    </citation>
    <scope>NUCLEOTIDE SEQUENCE</scope>
</reference>
<evidence type="ECO:0000313" key="1">
    <source>
        <dbReference type="EMBL" id="CAF1308002.1"/>
    </source>
</evidence>